<dbReference type="InterPro" id="IPR050661">
    <property type="entry name" value="BglG_antiterminators"/>
</dbReference>
<dbReference type="Pfam" id="PF08280">
    <property type="entry name" value="HTH_Mga"/>
    <property type="match status" value="1"/>
</dbReference>
<evidence type="ECO:0000256" key="2">
    <source>
        <dbReference type="ARBA" id="ARBA00023163"/>
    </source>
</evidence>
<proteinExistence type="predicted"/>
<name>A0A7W1T6P8_9LIST</name>
<dbReference type="AlphaFoldDB" id="A0A7W1T6P8"/>
<dbReference type="Proteomes" id="UP000548787">
    <property type="component" value="Unassembled WGS sequence"/>
</dbReference>
<evidence type="ECO:0000259" key="3">
    <source>
        <dbReference type="Pfam" id="PF05043"/>
    </source>
</evidence>
<evidence type="ECO:0000259" key="4">
    <source>
        <dbReference type="Pfam" id="PF08280"/>
    </source>
</evidence>
<feature type="domain" description="Mga helix-turn-helix" evidence="3">
    <location>
        <begin position="79"/>
        <end position="161"/>
    </location>
</feature>
<dbReference type="RefSeq" id="WP_181676487.1">
    <property type="nucleotide sequence ID" value="NZ_JABJVM010000007.1"/>
</dbReference>
<keyword evidence="2" id="KW-0804">Transcription</keyword>
<evidence type="ECO:0000313" key="6">
    <source>
        <dbReference type="Proteomes" id="UP000548787"/>
    </source>
</evidence>
<dbReference type="PANTHER" id="PTHR30185">
    <property type="entry name" value="CRYPTIC BETA-GLUCOSIDE BGL OPERON ANTITERMINATOR"/>
    <property type="match status" value="1"/>
</dbReference>
<accession>A0A7W1T6P8</accession>
<protein>
    <submittedName>
        <fullName evidence="5">HTH domain-containing protein</fullName>
    </submittedName>
</protein>
<keyword evidence="6" id="KW-1185">Reference proteome</keyword>
<reference evidence="5 6" key="2">
    <citation type="submission" date="2020-08" db="EMBL/GenBank/DDBJ databases">
        <title>Listeria ohnekaius sp. nov. and Listeria portnoyii sp. nov. isolated from non-agricultural and natural environments.</title>
        <authorList>
            <person name="Weller D."/>
            <person name="Belias A.M."/>
            <person name="Liao J."/>
            <person name="Guo S."/>
            <person name="Orsi R.H."/>
            <person name="Wiedmann M."/>
        </authorList>
    </citation>
    <scope>NUCLEOTIDE SEQUENCE [LARGE SCALE GENOMIC DNA]</scope>
    <source>
        <strain evidence="5 6">FSL W9-0585</strain>
    </source>
</reference>
<evidence type="ECO:0000256" key="1">
    <source>
        <dbReference type="ARBA" id="ARBA00023015"/>
    </source>
</evidence>
<reference evidence="5 6" key="1">
    <citation type="submission" date="2020-05" db="EMBL/GenBank/DDBJ databases">
        <authorList>
            <person name="Carlin C.R."/>
        </authorList>
    </citation>
    <scope>NUCLEOTIDE SEQUENCE [LARGE SCALE GENOMIC DNA]</scope>
    <source>
        <strain evidence="5 6">FSL W9-0585</strain>
    </source>
</reference>
<keyword evidence="1" id="KW-0805">Transcription regulation</keyword>
<dbReference type="PANTHER" id="PTHR30185:SF13">
    <property type="entry name" value="LICABCH OPERON REGULATOR-RELATED"/>
    <property type="match status" value="1"/>
</dbReference>
<dbReference type="InterPro" id="IPR007737">
    <property type="entry name" value="Mga_HTH"/>
</dbReference>
<sequence>MNHFFLQLVADKKIKRQIKLLQTIYDAHYPISLEEISNDLDTTTRTLSRDLKDLDEILPEKDTFQLVKTSGYVISREHDVDNLILHVSEQSPLFKIIYSIYDEIFLTIDEWADELFLSPSTLYRYLNHLKKILKEYELELTLTPVSIVGSEQNIRFFYFYYLYNTDDVHPEYKPNPKQFAIFEEAYNHFMEHTTIQAHIHHRSLLYWITVFNKRVAQGHYIKIDQQLIDIQKQAPSYVYIHKLAKILLPDVPLSDIPEDEIAYMDLLLLDNYIYHEGLRNPDDYPLDSHISNLIHTFLDDAFKKMSLQYENEAINEIFGFYLRNLYLISKVTPVFQKNYYEINKYIKSRHPKSYTSWLNILSESPLVKEFNLIFLEDIAVNLTMFSYYAVYKHDLPELNIYFAFDGKVAYLNYVEILIDNFVNNNLQVTMIANKRITKEMVKELGIDIVIHNYKDDDEDLGCLTYRTARVPNNHDWDMISELVYGAN</sequence>
<dbReference type="Pfam" id="PF05043">
    <property type="entry name" value="Mga"/>
    <property type="match status" value="1"/>
</dbReference>
<organism evidence="5 6">
    <name type="scientific">Listeria rustica</name>
    <dbReference type="NCBI Taxonomy" id="2713503"/>
    <lineage>
        <taxon>Bacteria</taxon>
        <taxon>Bacillati</taxon>
        <taxon>Bacillota</taxon>
        <taxon>Bacilli</taxon>
        <taxon>Bacillales</taxon>
        <taxon>Listeriaceae</taxon>
        <taxon>Listeria</taxon>
    </lineage>
</organism>
<dbReference type="InterPro" id="IPR013199">
    <property type="entry name" value="HTH_Mga_DNA-bd_dom"/>
</dbReference>
<feature type="domain" description="M protein trans-acting positive regulator (MGA) HTH" evidence="4">
    <location>
        <begin position="12"/>
        <end position="69"/>
    </location>
</feature>
<gene>
    <name evidence="5" type="ORF">HPK16_08175</name>
</gene>
<evidence type="ECO:0000313" key="5">
    <source>
        <dbReference type="EMBL" id="MBA3926316.1"/>
    </source>
</evidence>
<dbReference type="EMBL" id="JABJVM010000007">
    <property type="protein sequence ID" value="MBA3926316.1"/>
    <property type="molecule type" value="Genomic_DNA"/>
</dbReference>
<comment type="caution">
    <text evidence="5">The sequence shown here is derived from an EMBL/GenBank/DDBJ whole genome shotgun (WGS) entry which is preliminary data.</text>
</comment>